<sequence length="319" mass="37496">MKNPLITVIIPVYKVEQYLEKCLDSVINQDYPYLEIILVDDGSPDSSGKICDEYAKNDKRIIVIHKLNGGLSDARNVAIDLALGEYITFVDSDDFIEEDYISTLLNLAQKHDVDMTVSPFLYFKQRNEIKKNNTITKENVYTREEALKTMFYQADFDTNATSKLFKKELFEDVIFPKNLFYEDLATTYKLISKSKKIAFINKENYNYLLRDDSIEGSPFSKKKYESLLKIIEELEIYKLQNLEFSKAIDCRILNFLFHLLFETKKNSDYENTIFNMIKKYRLKVLKDFNARKKTTISILLSFFGISVLRFFYTYGKSRH</sequence>
<dbReference type="PANTHER" id="PTHR22916:SF51">
    <property type="entry name" value="GLYCOSYLTRANSFERASE EPSH-RELATED"/>
    <property type="match status" value="1"/>
</dbReference>
<comment type="caution">
    <text evidence="6">The sequence shown here is derived from an EMBL/GenBank/DDBJ whole genome shotgun (WGS) entry which is preliminary data.</text>
</comment>
<dbReference type="Proteomes" id="UP000251937">
    <property type="component" value="Unassembled WGS sequence"/>
</dbReference>
<evidence type="ECO:0000259" key="4">
    <source>
        <dbReference type="Pfam" id="PF00535"/>
    </source>
</evidence>
<dbReference type="PANTHER" id="PTHR22916">
    <property type="entry name" value="GLYCOSYLTRANSFERASE"/>
    <property type="match status" value="1"/>
</dbReference>
<reference evidence="5 7" key="1">
    <citation type="submission" date="2017-02" db="EMBL/GenBank/DDBJ databases">
        <authorList>
            <person name="Varghese N."/>
            <person name="Submissions S."/>
        </authorList>
    </citation>
    <scope>NUCLEOTIDE SEQUENCE [LARGE SCALE GENOMIC DNA]</scope>
    <source>
        <strain evidence="5 7">DSM 16775</strain>
    </source>
</reference>
<proteinExistence type="predicted"/>
<keyword evidence="1" id="KW-0328">Glycosyltransferase</keyword>
<dbReference type="InterPro" id="IPR029044">
    <property type="entry name" value="Nucleotide-diphossugar_trans"/>
</dbReference>
<gene>
    <name evidence="6" type="primary">kfoC_7</name>
    <name evidence="6" type="ORF">NCTC11212_03949</name>
    <name evidence="5" type="ORF">SAMN05421800_11364</name>
</gene>
<evidence type="ECO:0000256" key="1">
    <source>
        <dbReference type="ARBA" id="ARBA00022676"/>
    </source>
</evidence>
<keyword evidence="3" id="KW-1133">Transmembrane helix</keyword>
<keyword evidence="7" id="KW-1185">Reference proteome</keyword>
<dbReference type="EMBL" id="UAVR01000023">
    <property type="protein sequence ID" value="SQA92303.1"/>
    <property type="molecule type" value="Genomic_DNA"/>
</dbReference>
<evidence type="ECO:0000313" key="8">
    <source>
        <dbReference type="Proteomes" id="UP000251937"/>
    </source>
</evidence>
<evidence type="ECO:0000313" key="5">
    <source>
        <dbReference type="EMBL" id="SKB90047.1"/>
    </source>
</evidence>
<dbReference type="Proteomes" id="UP000190669">
    <property type="component" value="Unassembled WGS sequence"/>
</dbReference>
<evidence type="ECO:0000256" key="3">
    <source>
        <dbReference type="SAM" id="Phobius"/>
    </source>
</evidence>
<dbReference type="EMBL" id="FUZE01000013">
    <property type="protein sequence ID" value="SKB90047.1"/>
    <property type="molecule type" value="Genomic_DNA"/>
</dbReference>
<reference evidence="6 8" key="2">
    <citation type="submission" date="2018-06" db="EMBL/GenBank/DDBJ databases">
        <authorList>
            <consortium name="Pathogen Informatics"/>
            <person name="Doyle S."/>
        </authorList>
    </citation>
    <scope>NUCLEOTIDE SEQUENCE [LARGE SCALE GENOMIC DNA]</scope>
    <source>
        <strain evidence="6 8">NCTC11212</strain>
    </source>
</reference>
<keyword evidence="3" id="KW-0812">Transmembrane</keyword>
<evidence type="ECO:0000313" key="7">
    <source>
        <dbReference type="Proteomes" id="UP000190669"/>
    </source>
</evidence>
<feature type="domain" description="Glycosyltransferase 2-like" evidence="4">
    <location>
        <begin position="7"/>
        <end position="172"/>
    </location>
</feature>
<dbReference type="AlphaFoldDB" id="A0AAX2IR72"/>
<dbReference type="RefSeq" id="WP_079465927.1">
    <property type="nucleotide sequence ID" value="NZ_FUZE01000013.1"/>
</dbReference>
<dbReference type="InterPro" id="IPR001173">
    <property type="entry name" value="Glyco_trans_2-like"/>
</dbReference>
<organism evidence="6 8">
    <name type="scientific">Chryseobacterium balustinum</name>
    <dbReference type="NCBI Taxonomy" id="246"/>
    <lineage>
        <taxon>Bacteria</taxon>
        <taxon>Pseudomonadati</taxon>
        <taxon>Bacteroidota</taxon>
        <taxon>Flavobacteriia</taxon>
        <taxon>Flavobacteriales</taxon>
        <taxon>Weeksellaceae</taxon>
        <taxon>Chryseobacterium group</taxon>
        <taxon>Chryseobacterium</taxon>
    </lineage>
</organism>
<keyword evidence="3" id="KW-0472">Membrane</keyword>
<protein>
    <submittedName>
        <fullName evidence="6">Chondroitin polymerase</fullName>
    </submittedName>
    <submittedName>
        <fullName evidence="5">Glycosyl transferase family 2</fullName>
    </submittedName>
</protein>
<keyword evidence="2 5" id="KW-0808">Transferase</keyword>
<accession>A0AAX2IR72</accession>
<evidence type="ECO:0000313" key="6">
    <source>
        <dbReference type="EMBL" id="SQA92303.1"/>
    </source>
</evidence>
<dbReference type="Gene3D" id="3.90.550.10">
    <property type="entry name" value="Spore Coat Polysaccharide Biosynthesis Protein SpsA, Chain A"/>
    <property type="match status" value="1"/>
</dbReference>
<dbReference type="Pfam" id="PF00535">
    <property type="entry name" value="Glycos_transf_2"/>
    <property type="match status" value="1"/>
</dbReference>
<dbReference type="CDD" id="cd00761">
    <property type="entry name" value="Glyco_tranf_GTA_type"/>
    <property type="match status" value="1"/>
</dbReference>
<dbReference type="GO" id="GO:0016758">
    <property type="term" value="F:hexosyltransferase activity"/>
    <property type="evidence" value="ECO:0007669"/>
    <property type="project" value="UniProtKB-ARBA"/>
</dbReference>
<name>A0AAX2IR72_9FLAO</name>
<feature type="transmembrane region" description="Helical" evidence="3">
    <location>
        <begin position="294"/>
        <end position="312"/>
    </location>
</feature>
<evidence type="ECO:0000256" key="2">
    <source>
        <dbReference type="ARBA" id="ARBA00022679"/>
    </source>
</evidence>
<dbReference type="SUPFAM" id="SSF53448">
    <property type="entry name" value="Nucleotide-diphospho-sugar transferases"/>
    <property type="match status" value="1"/>
</dbReference>